<dbReference type="Proteomes" id="UP000016665">
    <property type="component" value="Chromosome 1"/>
</dbReference>
<reference evidence="1" key="3">
    <citation type="submission" date="2025-09" db="UniProtKB">
        <authorList>
            <consortium name="Ensembl"/>
        </authorList>
    </citation>
    <scope>IDENTIFICATION</scope>
</reference>
<evidence type="ECO:0000313" key="2">
    <source>
        <dbReference type="Proteomes" id="UP000016665"/>
    </source>
</evidence>
<proteinExistence type="predicted"/>
<reference evidence="1 2" key="1">
    <citation type="journal article" date="2012" name="Nature">
        <title>The genomic landscape of species divergence in Ficedula flycatchers.</title>
        <authorList>
            <person name="Ellegren H."/>
            <person name="Smeds L."/>
            <person name="Burri R."/>
            <person name="Olason P.I."/>
            <person name="Backstrom N."/>
            <person name="Kawakami T."/>
            <person name="Kunstner A."/>
            <person name="Makinen H."/>
            <person name="Nadachowska-Brzyska K."/>
            <person name="Qvarnstrom A."/>
            <person name="Uebbing S."/>
            <person name="Wolf J.B."/>
        </authorList>
    </citation>
    <scope>NUCLEOTIDE SEQUENCE [LARGE SCALE GENOMIC DNA]</scope>
</reference>
<keyword evidence="2" id="KW-1185">Reference proteome</keyword>
<protein>
    <submittedName>
        <fullName evidence="1">Uncharacterized protein</fullName>
    </submittedName>
</protein>
<evidence type="ECO:0000313" key="1">
    <source>
        <dbReference type="Ensembl" id="ENSFALP00000024453.1"/>
    </source>
</evidence>
<dbReference type="Ensembl" id="ENSFALT00000030363.1">
    <property type="protein sequence ID" value="ENSFALP00000024453.1"/>
    <property type="gene ID" value="ENSFALG00000024229.1"/>
</dbReference>
<organism evidence="1 2">
    <name type="scientific">Ficedula albicollis</name>
    <name type="common">Collared flycatcher</name>
    <name type="synonym">Muscicapa albicollis</name>
    <dbReference type="NCBI Taxonomy" id="59894"/>
    <lineage>
        <taxon>Eukaryota</taxon>
        <taxon>Metazoa</taxon>
        <taxon>Chordata</taxon>
        <taxon>Craniata</taxon>
        <taxon>Vertebrata</taxon>
        <taxon>Euteleostomi</taxon>
        <taxon>Archelosauria</taxon>
        <taxon>Archosauria</taxon>
        <taxon>Dinosauria</taxon>
        <taxon>Saurischia</taxon>
        <taxon>Theropoda</taxon>
        <taxon>Coelurosauria</taxon>
        <taxon>Aves</taxon>
        <taxon>Neognathae</taxon>
        <taxon>Neoaves</taxon>
        <taxon>Telluraves</taxon>
        <taxon>Australaves</taxon>
        <taxon>Passeriformes</taxon>
        <taxon>Muscicapidae</taxon>
        <taxon>Ficedula</taxon>
    </lineage>
</organism>
<dbReference type="AlphaFoldDB" id="A0A803VNZ7"/>
<sequence>MGYLDWILGKISSLKGRPGIGRAGALALPGCLLYTRTGAAPHLTHDTLREVRGVPGVAHIALPAL</sequence>
<name>A0A803VNZ7_FICAL</name>
<accession>A0A803VNZ7</accession>
<reference evidence="1" key="2">
    <citation type="submission" date="2025-08" db="UniProtKB">
        <authorList>
            <consortium name="Ensembl"/>
        </authorList>
    </citation>
    <scope>IDENTIFICATION</scope>
</reference>